<dbReference type="OrthoDB" id="6155297at2759"/>
<proteinExistence type="predicted"/>
<name>A0A8S3YY58_9EUPU</name>
<reference evidence="1" key="1">
    <citation type="submission" date="2021-04" db="EMBL/GenBank/DDBJ databases">
        <authorList>
            <consortium name="Molecular Ecology Group"/>
        </authorList>
    </citation>
    <scope>NUCLEOTIDE SEQUENCE</scope>
</reference>
<accession>A0A8S3YY58</accession>
<evidence type="ECO:0000313" key="2">
    <source>
        <dbReference type="Proteomes" id="UP000678393"/>
    </source>
</evidence>
<evidence type="ECO:0000313" key="1">
    <source>
        <dbReference type="EMBL" id="CAG5122073.1"/>
    </source>
</evidence>
<dbReference type="AlphaFoldDB" id="A0A8S3YY58"/>
<dbReference type="EMBL" id="CAJHNH020001224">
    <property type="protein sequence ID" value="CAG5122073.1"/>
    <property type="molecule type" value="Genomic_DNA"/>
</dbReference>
<keyword evidence="2" id="KW-1185">Reference proteome</keyword>
<dbReference type="InterPro" id="IPR036236">
    <property type="entry name" value="Znf_C2H2_sf"/>
</dbReference>
<comment type="caution">
    <text evidence="1">The sequence shown here is derived from an EMBL/GenBank/DDBJ whole genome shotgun (WGS) entry which is preliminary data.</text>
</comment>
<dbReference type="SUPFAM" id="SSF57667">
    <property type="entry name" value="beta-beta-alpha zinc fingers"/>
    <property type="match status" value="1"/>
</dbReference>
<gene>
    <name evidence="1" type="ORF">CUNI_LOCUS7631</name>
</gene>
<evidence type="ECO:0008006" key="3">
    <source>
        <dbReference type="Google" id="ProtNLM"/>
    </source>
</evidence>
<dbReference type="Proteomes" id="UP000678393">
    <property type="component" value="Unassembled WGS sequence"/>
</dbReference>
<organism evidence="1 2">
    <name type="scientific">Candidula unifasciata</name>
    <dbReference type="NCBI Taxonomy" id="100452"/>
    <lineage>
        <taxon>Eukaryota</taxon>
        <taxon>Metazoa</taxon>
        <taxon>Spiralia</taxon>
        <taxon>Lophotrochozoa</taxon>
        <taxon>Mollusca</taxon>
        <taxon>Gastropoda</taxon>
        <taxon>Heterobranchia</taxon>
        <taxon>Euthyneura</taxon>
        <taxon>Panpulmonata</taxon>
        <taxon>Eupulmonata</taxon>
        <taxon>Stylommatophora</taxon>
        <taxon>Helicina</taxon>
        <taxon>Helicoidea</taxon>
        <taxon>Geomitridae</taxon>
        <taxon>Candidula</taxon>
    </lineage>
</organism>
<sequence length="63" mass="7325">MEDVTAMHWRCYECNMTFSNPELLRKHKARFCVGGGLGDPDQLMLRRGFRSEIHRNGTDLPDD</sequence>
<protein>
    <recommendedName>
        <fullName evidence="3">C2H2-type domain-containing protein</fullName>
    </recommendedName>
</protein>
<feature type="non-terminal residue" evidence="1">
    <location>
        <position position="63"/>
    </location>
</feature>